<evidence type="ECO:0000256" key="1">
    <source>
        <dbReference type="SAM" id="Phobius"/>
    </source>
</evidence>
<dbReference type="RefSeq" id="WP_007319312.1">
    <property type="nucleotide sequence ID" value="NZ_BAEH01000098.1"/>
</dbReference>
<keyword evidence="1" id="KW-0812">Transmembrane</keyword>
<dbReference type="Proteomes" id="UP000035034">
    <property type="component" value="Unassembled WGS sequence"/>
</dbReference>
<keyword evidence="3" id="KW-1185">Reference proteome</keyword>
<keyword evidence="1" id="KW-1133">Transmembrane helix</keyword>
<dbReference type="STRING" id="1077974.GOEFS_098_00430"/>
<keyword evidence="1" id="KW-0472">Membrane</keyword>
<reference evidence="2 3" key="1">
    <citation type="submission" date="2011-12" db="EMBL/GenBank/DDBJ databases">
        <title>Whole genome shotgun sequence of Gordonia effusa NBRC 100432.</title>
        <authorList>
            <person name="Yoshida I."/>
            <person name="Takarada H."/>
            <person name="Hosoyama A."/>
            <person name="Tsuchikane K."/>
            <person name="Katsumata H."/>
            <person name="Yamazaki S."/>
            <person name="Fujita N."/>
        </authorList>
    </citation>
    <scope>NUCLEOTIDE SEQUENCE [LARGE SCALE GENOMIC DNA]</scope>
    <source>
        <strain evidence="2 3">NBRC 100432</strain>
    </source>
</reference>
<comment type="caution">
    <text evidence="2">The sequence shown here is derived from an EMBL/GenBank/DDBJ whole genome shotgun (WGS) entry which is preliminary data.</text>
</comment>
<proteinExistence type="predicted"/>
<organism evidence="2 3">
    <name type="scientific">Gordonia effusa NBRC 100432</name>
    <dbReference type="NCBI Taxonomy" id="1077974"/>
    <lineage>
        <taxon>Bacteria</taxon>
        <taxon>Bacillati</taxon>
        <taxon>Actinomycetota</taxon>
        <taxon>Actinomycetes</taxon>
        <taxon>Mycobacteriales</taxon>
        <taxon>Gordoniaceae</taxon>
        <taxon>Gordonia</taxon>
    </lineage>
</organism>
<sequence length="113" mass="12058">MNRAADVLLALLWVAGQVCTAVAMFAIALAGTMGTANCNRPDPCGSQTWLDVGWWFGVGTVIVIPLTSWIFAVIRGSTGRWGSPMILIGLIVMIIAAFIMFQMFLQAGPVSDP</sequence>
<evidence type="ECO:0000313" key="2">
    <source>
        <dbReference type="EMBL" id="GAB19977.1"/>
    </source>
</evidence>
<name>H0R4H6_9ACTN</name>
<protein>
    <submittedName>
        <fullName evidence="2">Uncharacterized protein</fullName>
    </submittedName>
</protein>
<dbReference type="AlphaFoldDB" id="H0R4H6"/>
<dbReference type="EMBL" id="BAEH01000098">
    <property type="protein sequence ID" value="GAB19977.1"/>
    <property type="molecule type" value="Genomic_DNA"/>
</dbReference>
<evidence type="ECO:0000313" key="3">
    <source>
        <dbReference type="Proteomes" id="UP000035034"/>
    </source>
</evidence>
<feature type="transmembrane region" description="Helical" evidence="1">
    <location>
        <begin position="86"/>
        <end position="105"/>
    </location>
</feature>
<gene>
    <name evidence="2" type="ORF">GOEFS_098_00430</name>
</gene>
<feature type="transmembrane region" description="Helical" evidence="1">
    <location>
        <begin position="54"/>
        <end position="74"/>
    </location>
</feature>
<accession>H0R4H6</accession>